<dbReference type="Proteomes" id="UP000601435">
    <property type="component" value="Unassembled WGS sequence"/>
</dbReference>
<evidence type="ECO:0000313" key="3">
    <source>
        <dbReference type="Proteomes" id="UP000601435"/>
    </source>
</evidence>
<feature type="compositionally biased region" description="Basic residues" evidence="1">
    <location>
        <begin position="1"/>
        <end position="18"/>
    </location>
</feature>
<comment type="caution">
    <text evidence="2">The sequence shown here is derived from an EMBL/GenBank/DDBJ whole genome shotgun (WGS) entry which is preliminary data.</text>
</comment>
<dbReference type="EMBL" id="CAJNJA010086363">
    <property type="protein sequence ID" value="CAE7938464.1"/>
    <property type="molecule type" value="Genomic_DNA"/>
</dbReference>
<evidence type="ECO:0000256" key="1">
    <source>
        <dbReference type="SAM" id="MobiDB-lite"/>
    </source>
</evidence>
<organism evidence="2 3">
    <name type="scientific">Symbiodinium necroappetens</name>
    <dbReference type="NCBI Taxonomy" id="1628268"/>
    <lineage>
        <taxon>Eukaryota</taxon>
        <taxon>Sar</taxon>
        <taxon>Alveolata</taxon>
        <taxon>Dinophyceae</taxon>
        <taxon>Suessiales</taxon>
        <taxon>Symbiodiniaceae</taxon>
        <taxon>Symbiodinium</taxon>
    </lineage>
</organism>
<proteinExistence type="predicted"/>
<dbReference type="OrthoDB" id="435641at2759"/>
<evidence type="ECO:0000313" key="2">
    <source>
        <dbReference type="EMBL" id="CAE7938464.1"/>
    </source>
</evidence>
<accession>A0A813C613</accession>
<reference evidence="2" key="1">
    <citation type="submission" date="2021-02" db="EMBL/GenBank/DDBJ databases">
        <authorList>
            <person name="Dougan E. K."/>
            <person name="Rhodes N."/>
            <person name="Thang M."/>
            <person name="Chan C."/>
        </authorList>
    </citation>
    <scope>NUCLEOTIDE SEQUENCE</scope>
</reference>
<sequence length="395" mass="43225">MAPSKRCRQGNQPKPKRLKGSDVSDATAQRCAAVAQVISKAEQMPQACREMLISAVPPALGVLPGDRDKRQVALSSFIGEVLKDMEVSLLERLLQEKYAAKEQVLLAARQSQKTANTVSQRLKEVERAEEQLALCLSAEEAARMESDARQKSAAEAEAARSTAEAQLLVGHMELDLCRSATSILVAEVKELQMPAEQIARVQKICDNLGLEDSLRCTLPLVLQKPAETRSFLEKAAAQLITKALQAHMEQLSKDLTSEEAQTSTEAATARAQATEAESKAAATFWAKSKEDVKTAKANAEASRCRLDQARAEETRTLAEYQDASTAGAETLELLRQLRKGALMAYQSLEGPVVPVKAENLERKIAEFEDSCRFEVREVRRATEAEAEFGAKSQAR</sequence>
<name>A0A813C613_9DINO</name>
<keyword evidence="3" id="KW-1185">Reference proteome</keyword>
<protein>
    <submittedName>
        <fullName evidence="2">Uncharacterized protein</fullName>
    </submittedName>
</protein>
<feature type="region of interest" description="Disordered" evidence="1">
    <location>
        <begin position="1"/>
        <end position="25"/>
    </location>
</feature>
<gene>
    <name evidence="2" type="ORF">SNEC2469_LOCUS33166</name>
</gene>
<dbReference type="AlphaFoldDB" id="A0A813C613"/>